<keyword evidence="2" id="KW-1185">Reference proteome</keyword>
<protein>
    <submittedName>
        <fullName evidence="1">Uncharacterized protein</fullName>
    </submittedName>
</protein>
<proteinExistence type="predicted"/>
<comment type="caution">
    <text evidence="1">The sequence shown here is derived from an EMBL/GenBank/DDBJ whole genome shotgun (WGS) entry which is preliminary data.</text>
</comment>
<dbReference type="Proteomes" id="UP001162992">
    <property type="component" value="Chromosome 23"/>
</dbReference>
<dbReference type="EMBL" id="CM055114">
    <property type="protein sequence ID" value="KAJ7515084.1"/>
    <property type="molecule type" value="Genomic_DNA"/>
</dbReference>
<gene>
    <name evidence="1" type="ORF">O6H91_23G070400</name>
</gene>
<evidence type="ECO:0000313" key="1">
    <source>
        <dbReference type="EMBL" id="KAJ7515084.1"/>
    </source>
</evidence>
<organism evidence="1 2">
    <name type="scientific">Diphasiastrum complanatum</name>
    <name type="common">Issler's clubmoss</name>
    <name type="synonym">Lycopodium complanatum</name>
    <dbReference type="NCBI Taxonomy" id="34168"/>
    <lineage>
        <taxon>Eukaryota</taxon>
        <taxon>Viridiplantae</taxon>
        <taxon>Streptophyta</taxon>
        <taxon>Embryophyta</taxon>
        <taxon>Tracheophyta</taxon>
        <taxon>Lycopodiopsida</taxon>
        <taxon>Lycopodiales</taxon>
        <taxon>Lycopodiaceae</taxon>
        <taxon>Lycopodioideae</taxon>
        <taxon>Diphasiastrum</taxon>
    </lineage>
</organism>
<name>A0ACC2ABX9_DIPCM</name>
<sequence>MNVSAATTSPAEIGDQMNNSEFHGSSLGHKSFLTSANTITQVTGVRRAGAWRGYVIGRLFHVDAFVRLHPVSALQQDMVQQVGVVLLLRLPSRECSSCCLKFVELYYILQLPIKRIGSSR</sequence>
<accession>A0ACC2ABX9</accession>
<evidence type="ECO:0000313" key="2">
    <source>
        <dbReference type="Proteomes" id="UP001162992"/>
    </source>
</evidence>
<reference evidence="2" key="1">
    <citation type="journal article" date="2024" name="Proc. Natl. Acad. Sci. U.S.A.">
        <title>Extraordinary preservation of gene collinearity over three hundred million years revealed in homosporous lycophytes.</title>
        <authorList>
            <person name="Li C."/>
            <person name="Wickell D."/>
            <person name="Kuo L.Y."/>
            <person name="Chen X."/>
            <person name="Nie B."/>
            <person name="Liao X."/>
            <person name="Peng D."/>
            <person name="Ji J."/>
            <person name="Jenkins J."/>
            <person name="Williams M."/>
            <person name="Shu S."/>
            <person name="Plott C."/>
            <person name="Barry K."/>
            <person name="Rajasekar S."/>
            <person name="Grimwood J."/>
            <person name="Han X."/>
            <person name="Sun S."/>
            <person name="Hou Z."/>
            <person name="He W."/>
            <person name="Dai G."/>
            <person name="Sun C."/>
            <person name="Schmutz J."/>
            <person name="Leebens-Mack J.H."/>
            <person name="Li F.W."/>
            <person name="Wang L."/>
        </authorList>
    </citation>
    <scope>NUCLEOTIDE SEQUENCE [LARGE SCALE GENOMIC DNA]</scope>
    <source>
        <strain evidence="2">cv. PW_Plant_1</strain>
    </source>
</reference>